<proteinExistence type="predicted"/>
<evidence type="ECO:0000313" key="2">
    <source>
        <dbReference type="EMBL" id="WFD38460.1"/>
    </source>
</evidence>
<dbReference type="RefSeq" id="XP_060121357.1">
    <property type="nucleotide sequence ID" value="XM_060265374.1"/>
</dbReference>
<gene>
    <name evidence="2" type="ORF">MJAP1_001413</name>
</gene>
<evidence type="ECO:0000313" key="3">
    <source>
        <dbReference type="Proteomes" id="UP001217754"/>
    </source>
</evidence>
<accession>A0AAF0J9P7</accession>
<protein>
    <submittedName>
        <fullName evidence="2">Uncharacterized protein</fullName>
    </submittedName>
</protein>
<dbReference type="Proteomes" id="UP001217754">
    <property type="component" value="Chromosome 2"/>
</dbReference>
<dbReference type="AlphaFoldDB" id="A0AAF0J9P7"/>
<reference evidence="2" key="1">
    <citation type="submission" date="2023-03" db="EMBL/GenBank/DDBJ databases">
        <title>Mating type loci evolution in Malassezia.</title>
        <authorList>
            <person name="Coelho M.A."/>
        </authorList>
    </citation>
    <scope>NUCLEOTIDE SEQUENCE</scope>
    <source>
        <strain evidence="2">CBS 9431</strain>
    </source>
</reference>
<organism evidence="2 3">
    <name type="scientific">Malassezia japonica</name>
    <dbReference type="NCBI Taxonomy" id="223818"/>
    <lineage>
        <taxon>Eukaryota</taxon>
        <taxon>Fungi</taxon>
        <taxon>Dikarya</taxon>
        <taxon>Basidiomycota</taxon>
        <taxon>Ustilaginomycotina</taxon>
        <taxon>Malasseziomycetes</taxon>
        <taxon>Malasseziales</taxon>
        <taxon>Malasseziaceae</taxon>
        <taxon>Malassezia</taxon>
    </lineage>
</organism>
<keyword evidence="3" id="KW-1185">Reference proteome</keyword>
<name>A0AAF0J9P7_9BASI</name>
<evidence type="ECO:0000256" key="1">
    <source>
        <dbReference type="SAM" id="MobiDB-lite"/>
    </source>
</evidence>
<feature type="region of interest" description="Disordered" evidence="1">
    <location>
        <begin position="163"/>
        <end position="209"/>
    </location>
</feature>
<feature type="compositionally biased region" description="Low complexity" evidence="1">
    <location>
        <begin position="198"/>
        <end position="209"/>
    </location>
</feature>
<dbReference type="EMBL" id="CP119959">
    <property type="protein sequence ID" value="WFD38460.1"/>
    <property type="molecule type" value="Genomic_DNA"/>
</dbReference>
<dbReference type="GeneID" id="85225062"/>
<sequence length="209" mass="23297">MERLWLLATCACLELHAKSRVEIWAAGGDTFLSVTGYEREHAADEAQWVIPMGGDAGHVHQCEHKLRSCLRRLSLLDREFRLGGSVKLYTNPDRSHAPQYQSKVEWLLGTDACYEIPKHDLHCFGIVPRRAMPETPRIDACFNELLAQLEAYTLPLYHSDMDASDASPPSPEISPLLSRMRCSSSAEQTVPPAAHTRSSFMSSMPSAST</sequence>